<name>A0A1J5P8T1_9ZZZZ</name>
<evidence type="ECO:0000313" key="1">
    <source>
        <dbReference type="EMBL" id="OIQ68009.1"/>
    </source>
</evidence>
<proteinExistence type="predicted"/>
<dbReference type="EMBL" id="MLJW01005559">
    <property type="protein sequence ID" value="OIQ68009.1"/>
    <property type="molecule type" value="Genomic_DNA"/>
</dbReference>
<reference evidence="1" key="1">
    <citation type="submission" date="2016-10" db="EMBL/GenBank/DDBJ databases">
        <title>Sequence of Gallionella enrichment culture.</title>
        <authorList>
            <person name="Poehlein A."/>
            <person name="Muehling M."/>
            <person name="Daniel R."/>
        </authorList>
    </citation>
    <scope>NUCLEOTIDE SEQUENCE</scope>
</reference>
<gene>
    <name evidence="1" type="ORF">GALL_504040</name>
</gene>
<comment type="caution">
    <text evidence="1">The sequence shown here is derived from an EMBL/GenBank/DDBJ whole genome shotgun (WGS) entry which is preliminary data.</text>
</comment>
<sequence>MIACEAKCALRLLVTHDPNIRGVPLAMPGIEMRLRGGRKATRARCRKMTQSRLTWVNTVTRREDSNDTI</sequence>
<organism evidence="1">
    <name type="scientific">mine drainage metagenome</name>
    <dbReference type="NCBI Taxonomy" id="410659"/>
    <lineage>
        <taxon>unclassified sequences</taxon>
        <taxon>metagenomes</taxon>
        <taxon>ecological metagenomes</taxon>
    </lineage>
</organism>
<protein>
    <submittedName>
        <fullName evidence="1">Uncharacterized protein</fullName>
    </submittedName>
</protein>
<accession>A0A1J5P8T1</accession>
<dbReference type="AlphaFoldDB" id="A0A1J5P8T1"/>